<evidence type="ECO:0000313" key="4">
    <source>
        <dbReference type="Proteomes" id="UP000274358"/>
    </source>
</evidence>
<dbReference type="Gene3D" id="3.30.2140.10">
    <property type="entry name" value="Arylamine N-acetyltransferase"/>
    <property type="match status" value="1"/>
</dbReference>
<dbReference type="PANTHER" id="PTHR11786">
    <property type="entry name" value="N-HYDROXYARYLAMINE O-ACETYLTRANSFERASE"/>
    <property type="match status" value="1"/>
</dbReference>
<dbReference type="Gene3D" id="2.40.128.150">
    <property type="entry name" value="Cysteine proteinases"/>
    <property type="match status" value="1"/>
</dbReference>
<gene>
    <name evidence="3" type="ORF">EKH80_05195</name>
</gene>
<dbReference type="Proteomes" id="UP000274358">
    <property type="component" value="Unassembled WGS sequence"/>
</dbReference>
<keyword evidence="3" id="KW-0808">Transferase</keyword>
<dbReference type="RefSeq" id="WP_126683670.1">
    <property type="nucleotide sequence ID" value="NZ_RYYV01000003.1"/>
</dbReference>
<sequence>MSHRFDLDAYLQRIGHAGPVRADLSTLRAIIAEHTASIPFENLDPFLRLPVSLDLAWIERKLVRNGRGGYCFEQNSLLRAALTAIGFQVEGLIARVLWGRDPDSLPAQTHMLLRVELEGESWLADVGFGGQTPSGVLLLRADIEQSTPHEPFRLTHAGGDWRSQSLVRGEWLTLYRFDLQPRFPVDYEVANHYSSTYPASHFRHTLRAARLAPKQRMNLSGRQFTLHSLDGESVKRTLGSAAEICEVLQEVFGIRLPEHAQLMQRLDALPMD</sequence>
<dbReference type="InterPro" id="IPR001447">
    <property type="entry name" value="Arylamine_N-AcTrfase"/>
</dbReference>
<dbReference type="SUPFAM" id="SSF54001">
    <property type="entry name" value="Cysteine proteinases"/>
    <property type="match status" value="1"/>
</dbReference>
<organism evidence="3 4">
    <name type="scientific">Dyella choica</name>
    <dbReference type="NCBI Taxonomy" id="1927959"/>
    <lineage>
        <taxon>Bacteria</taxon>
        <taxon>Pseudomonadati</taxon>
        <taxon>Pseudomonadota</taxon>
        <taxon>Gammaproteobacteria</taxon>
        <taxon>Lysobacterales</taxon>
        <taxon>Rhodanobacteraceae</taxon>
        <taxon>Dyella</taxon>
    </lineage>
</organism>
<name>A0A3S0RM97_9GAMM</name>
<proteinExistence type="inferred from homology"/>
<evidence type="ECO:0000313" key="3">
    <source>
        <dbReference type="EMBL" id="RUL78234.1"/>
    </source>
</evidence>
<reference evidence="3 4" key="1">
    <citation type="submission" date="2018-12" db="EMBL/GenBank/DDBJ databases">
        <title>Dyella dinghuensis sp. nov. DHOA06 and Dyella choica sp. nov. 4M-K27, isolated from forest soil.</title>
        <authorList>
            <person name="Qiu L.-H."/>
            <person name="Gao Z.-H."/>
        </authorList>
    </citation>
    <scope>NUCLEOTIDE SEQUENCE [LARGE SCALE GENOMIC DNA]</scope>
    <source>
        <strain evidence="3 4">4M-K27</strain>
    </source>
</reference>
<evidence type="ECO:0000256" key="2">
    <source>
        <dbReference type="RuleBase" id="RU003452"/>
    </source>
</evidence>
<protein>
    <submittedName>
        <fullName evidence="3">Arylamine N-acetyltransferase</fullName>
    </submittedName>
</protein>
<dbReference type="GO" id="GO:0016407">
    <property type="term" value="F:acetyltransferase activity"/>
    <property type="evidence" value="ECO:0007669"/>
    <property type="project" value="InterPro"/>
</dbReference>
<evidence type="ECO:0000256" key="1">
    <source>
        <dbReference type="ARBA" id="ARBA00006547"/>
    </source>
</evidence>
<dbReference type="EMBL" id="RYYV01000003">
    <property type="protein sequence ID" value="RUL78234.1"/>
    <property type="molecule type" value="Genomic_DNA"/>
</dbReference>
<dbReference type="InterPro" id="IPR038765">
    <property type="entry name" value="Papain-like_cys_pep_sf"/>
</dbReference>
<dbReference type="Pfam" id="PF00797">
    <property type="entry name" value="Acetyltransf_2"/>
    <property type="match status" value="1"/>
</dbReference>
<dbReference type="AlphaFoldDB" id="A0A3S0RM97"/>
<comment type="caution">
    <text evidence="3">The sequence shown here is derived from an EMBL/GenBank/DDBJ whole genome shotgun (WGS) entry which is preliminary data.</text>
</comment>
<keyword evidence="4" id="KW-1185">Reference proteome</keyword>
<dbReference type="PRINTS" id="PR01543">
    <property type="entry name" value="ANATRNSFRASE"/>
</dbReference>
<dbReference type="OrthoDB" id="7181050at2"/>
<comment type="similarity">
    <text evidence="1 2">Belongs to the arylamine N-acetyltransferase family.</text>
</comment>
<dbReference type="PANTHER" id="PTHR11786:SF0">
    <property type="entry name" value="ARYLAMINE N-ACETYLTRANSFERASE 4-RELATED"/>
    <property type="match status" value="1"/>
</dbReference>
<accession>A0A3S0RM97</accession>